<protein>
    <submittedName>
        <fullName evidence="1">Uncharacterized protein</fullName>
    </submittedName>
</protein>
<reference evidence="1 2" key="1">
    <citation type="submission" date="2016-01" db="EMBL/GenBank/DDBJ databases">
        <title>Highly variable Streptococcus oralis are common among viridans streptococci isolated from primates.</title>
        <authorList>
            <person name="Denapaite D."/>
            <person name="Rieger M."/>
            <person name="Koendgen S."/>
            <person name="Brueckner R."/>
            <person name="Ochigava I."/>
            <person name="Kappeler P."/>
            <person name="Maetz-Rensing K."/>
            <person name="Leendertz F."/>
            <person name="Hakenbeck R."/>
        </authorList>
    </citation>
    <scope>NUCLEOTIDE SEQUENCE [LARGE SCALE GENOMIC DNA]</scope>
    <source>
        <strain evidence="1 2">DD15</strain>
    </source>
</reference>
<gene>
    <name evidence="1" type="ORF">SORDD15_00396</name>
</gene>
<name>A0A139P1T5_STROR</name>
<organism evidence="1 2">
    <name type="scientific">Streptococcus oralis</name>
    <dbReference type="NCBI Taxonomy" id="1303"/>
    <lineage>
        <taxon>Bacteria</taxon>
        <taxon>Bacillati</taxon>
        <taxon>Bacillota</taxon>
        <taxon>Bacilli</taxon>
        <taxon>Lactobacillales</taxon>
        <taxon>Streptococcaceae</taxon>
        <taxon>Streptococcus</taxon>
    </lineage>
</organism>
<sequence length="187" mass="21828">MSAFWTVTANWFVPASKFTFRIAIATIEDTIALGFAFDDLSLMTAWTLDSNLFYNRLCVTAVWEIATSIEFTKTTELNHHRTATNLTVKSSWLILDLDFFHFFFSLGDFFREWFIKFINDTLPLLFTNFDIIQFSFHLSCEGHIDDIWEIFNNEFINNFSQFCRFKAFSCQTNIVAFLDGFNGRSIG</sequence>
<evidence type="ECO:0000313" key="1">
    <source>
        <dbReference type="EMBL" id="KXT82220.1"/>
    </source>
</evidence>
<dbReference type="EMBL" id="LQNX01000023">
    <property type="protein sequence ID" value="KXT82220.1"/>
    <property type="molecule type" value="Genomic_DNA"/>
</dbReference>
<dbReference type="AlphaFoldDB" id="A0A139P1T5"/>
<accession>A0A139P1T5</accession>
<evidence type="ECO:0000313" key="2">
    <source>
        <dbReference type="Proteomes" id="UP000070678"/>
    </source>
</evidence>
<comment type="caution">
    <text evidence="1">The sequence shown here is derived from an EMBL/GenBank/DDBJ whole genome shotgun (WGS) entry which is preliminary data.</text>
</comment>
<dbReference type="Proteomes" id="UP000070678">
    <property type="component" value="Unassembled WGS sequence"/>
</dbReference>
<proteinExistence type="predicted"/>